<keyword evidence="3" id="KW-1185">Reference proteome</keyword>
<keyword evidence="1" id="KW-0472">Membrane</keyword>
<dbReference type="KEGG" id="fro:AALO17_14280"/>
<dbReference type="EMBL" id="CP011391">
    <property type="protein sequence ID" value="AMK54562.1"/>
    <property type="molecule type" value="Genomic_DNA"/>
</dbReference>
<accession>A0A140DV85</accession>
<dbReference type="Proteomes" id="UP000069771">
    <property type="component" value="Chromosome"/>
</dbReference>
<organism evidence="2 3">
    <name type="scientific">Faecalibaculum rodentium</name>
    <dbReference type="NCBI Taxonomy" id="1702221"/>
    <lineage>
        <taxon>Bacteria</taxon>
        <taxon>Bacillati</taxon>
        <taxon>Bacillota</taxon>
        <taxon>Erysipelotrichia</taxon>
        <taxon>Erysipelotrichales</taxon>
        <taxon>Erysipelotrichaceae</taxon>
        <taxon>Faecalibaculum</taxon>
    </lineage>
</organism>
<gene>
    <name evidence="2" type="ORF">AALO17_14280</name>
</gene>
<protein>
    <submittedName>
        <fullName evidence="2">Uncharacterized protein</fullName>
    </submittedName>
</protein>
<evidence type="ECO:0000313" key="2">
    <source>
        <dbReference type="EMBL" id="AMK54562.1"/>
    </source>
</evidence>
<keyword evidence="1" id="KW-0812">Transmembrane</keyword>
<evidence type="ECO:0000313" key="3">
    <source>
        <dbReference type="Proteomes" id="UP000069771"/>
    </source>
</evidence>
<proteinExistence type="predicted"/>
<name>A0A140DV85_9FIRM</name>
<dbReference type="AlphaFoldDB" id="A0A140DV85"/>
<sequence>MDSHPVVCLHLPVFDSIKKLLLTAVLILAPLLLFIVCFLCSSIVPTSHLFGNSVVHPVWLSVFSVVFSELFLLVLNKAGVGYRSLIILSISTLFWMIYLITDIRLLMFLYPAHTLNYEVLFHVSIIELSVWRTALLCRFHHPAHPQKTVR</sequence>
<feature type="transmembrane region" description="Helical" evidence="1">
    <location>
        <begin position="56"/>
        <end position="75"/>
    </location>
</feature>
<feature type="transmembrane region" description="Helical" evidence="1">
    <location>
        <begin position="20"/>
        <end position="44"/>
    </location>
</feature>
<feature type="transmembrane region" description="Helical" evidence="1">
    <location>
        <begin position="82"/>
        <end position="100"/>
    </location>
</feature>
<keyword evidence="1" id="KW-1133">Transmembrane helix</keyword>
<reference evidence="2 3" key="1">
    <citation type="journal article" date="2016" name="Gut Pathog.">
        <title>Whole genome sequencing of "Faecalibaculum rodentium" ALO17, isolated from C57BL/6J laboratory mouse feces.</title>
        <authorList>
            <person name="Lim S."/>
            <person name="Chang D.H."/>
            <person name="Ahn S."/>
            <person name="Kim B.C."/>
        </authorList>
    </citation>
    <scope>NUCLEOTIDE SEQUENCE [LARGE SCALE GENOMIC DNA]</scope>
    <source>
        <strain evidence="2 3">Alo17</strain>
    </source>
</reference>
<evidence type="ECO:0000256" key="1">
    <source>
        <dbReference type="SAM" id="Phobius"/>
    </source>
</evidence>